<evidence type="ECO:0000313" key="2">
    <source>
        <dbReference type="EMBL" id="KAL2278905.1"/>
    </source>
</evidence>
<accession>A0ABR4E950</accession>
<dbReference type="CDD" id="cd02440">
    <property type="entry name" value="AdoMet_MTases"/>
    <property type="match status" value="1"/>
</dbReference>
<dbReference type="EMBL" id="JBAWTH010000081">
    <property type="protein sequence ID" value="KAL2278905.1"/>
    <property type="molecule type" value="Genomic_DNA"/>
</dbReference>
<dbReference type="InterPro" id="IPR019410">
    <property type="entry name" value="Methyltransf_16"/>
</dbReference>
<dbReference type="Proteomes" id="UP001600888">
    <property type="component" value="Unassembled WGS sequence"/>
</dbReference>
<organism evidence="2 3">
    <name type="scientific">Diaporthe vaccinii</name>
    <dbReference type="NCBI Taxonomy" id="105482"/>
    <lineage>
        <taxon>Eukaryota</taxon>
        <taxon>Fungi</taxon>
        <taxon>Dikarya</taxon>
        <taxon>Ascomycota</taxon>
        <taxon>Pezizomycotina</taxon>
        <taxon>Sordariomycetes</taxon>
        <taxon>Sordariomycetidae</taxon>
        <taxon>Diaporthales</taxon>
        <taxon>Diaporthaceae</taxon>
        <taxon>Diaporthe</taxon>
        <taxon>Diaporthe eres species complex</taxon>
    </lineage>
</organism>
<evidence type="ECO:0000256" key="1">
    <source>
        <dbReference type="SAM" id="MobiDB-lite"/>
    </source>
</evidence>
<keyword evidence="3" id="KW-1185">Reference proteome</keyword>
<dbReference type="PANTHER" id="PTHR14614:SF130">
    <property type="entry name" value="PROTEIN-LYSINE N-METHYLTRANSFERASE EEF2KMT"/>
    <property type="match status" value="1"/>
</dbReference>
<dbReference type="Pfam" id="PF10294">
    <property type="entry name" value="Methyltransf_16"/>
    <property type="match status" value="1"/>
</dbReference>
<sequence>MSPPLSMTEPQTAPGSSSSELGSAAIDRFCCQYLQLEAHLDYPDGQVLKRPEAQDEIFDRILPGCSPSSKSARFQLRVLKELVKRIQDSVGDDEVDDFEVSDRIMDRLGELMFEPLMSEADEAQRKCLVTYRLSLVQPPEHIDILENRSLLAAGGTTGLRTWEAALHLGQYLSINGHHVAGKRVLELGAGTGYLSILCAKMLAAAHVTASDGSEEVVEKLADNFALNGLEWDYNVSGSARLSPKLLKWGHALVGTEEPEWNGGRKIDLVIGADVTYDQKVIPFLVSTLTELVELDPETEIIISATQRNAETLMAFRDSCAKSGLQAEEVELSVKDQQDTLIRHGRPNGTLTPFYSTHVPICIFHIRGSKEQ</sequence>
<protein>
    <recommendedName>
        <fullName evidence="4">Protein-lysine N-methyltransferase EFM3</fullName>
    </recommendedName>
</protein>
<gene>
    <name evidence="2" type="ORF">FJTKL_14076</name>
</gene>
<name>A0ABR4E950_9PEZI</name>
<comment type="caution">
    <text evidence="2">The sequence shown here is derived from an EMBL/GenBank/DDBJ whole genome shotgun (WGS) entry which is preliminary data.</text>
</comment>
<dbReference type="SUPFAM" id="SSF53335">
    <property type="entry name" value="S-adenosyl-L-methionine-dependent methyltransferases"/>
    <property type="match status" value="1"/>
</dbReference>
<dbReference type="InterPro" id="IPR029063">
    <property type="entry name" value="SAM-dependent_MTases_sf"/>
</dbReference>
<feature type="compositionally biased region" description="Polar residues" evidence="1">
    <location>
        <begin position="8"/>
        <end position="20"/>
    </location>
</feature>
<evidence type="ECO:0008006" key="4">
    <source>
        <dbReference type="Google" id="ProtNLM"/>
    </source>
</evidence>
<dbReference type="Gene3D" id="3.40.50.150">
    <property type="entry name" value="Vaccinia Virus protein VP39"/>
    <property type="match status" value="1"/>
</dbReference>
<evidence type="ECO:0000313" key="3">
    <source>
        <dbReference type="Proteomes" id="UP001600888"/>
    </source>
</evidence>
<dbReference type="PANTHER" id="PTHR14614">
    <property type="entry name" value="HEPATOCELLULAR CARCINOMA-ASSOCIATED ANTIGEN"/>
    <property type="match status" value="1"/>
</dbReference>
<proteinExistence type="predicted"/>
<feature type="region of interest" description="Disordered" evidence="1">
    <location>
        <begin position="1"/>
        <end position="20"/>
    </location>
</feature>
<reference evidence="2 3" key="1">
    <citation type="submission" date="2024-03" db="EMBL/GenBank/DDBJ databases">
        <title>A high-quality draft genome sequence of Diaporthe vaccinii, a causative agent of upright dieback and viscid rot disease in cranberry plants.</title>
        <authorList>
            <person name="Sarrasin M."/>
            <person name="Lang B.F."/>
            <person name="Burger G."/>
        </authorList>
    </citation>
    <scope>NUCLEOTIDE SEQUENCE [LARGE SCALE GENOMIC DNA]</scope>
    <source>
        <strain evidence="2 3">IS7</strain>
    </source>
</reference>